<dbReference type="SUPFAM" id="SSF82171">
    <property type="entry name" value="DPP6 N-terminal domain-like"/>
    <property type="match status" value="1"/>
</dbReference>
<dbReference type="InterPro" id="IPR011042">
    <property type="entry name" value="6-blade_b-propeller_TolB-like"/>
</dbReference>
<dbReference type="SUPFAM" id="SSF49373">
    <property type="entry name" value="Invasin/intimin cell-adhesion fragments"/>
    <property type="match status" value="1"/>
</dbReference>
<dbReference type="Gene3D" id="2.60.40.1080">
    <property type="match status" value="2"/>
</dbReference>
<dbReference type="AlphaFoldDB" id="A0A6M4IP32"/>
<evidence type="ECO:0000256" key="2">
    <source>
        <dbReference type="SAM" id="SignalP"/>
    </source>
</evidence>
<organism evidence="4 5">
    <name type="scientific">Gemmatimonas groenlandica</name>
    <dbReference type="NCBI Taxonomy" id="2732249"/>
    <lineage>
        <taxon>Bacteria</taxon>
        <taxon>Pseudomonadati</taxon>
        <taxon>Gemmatimonadota</taxon>
        <taxon>Gemmatimonadia</taxon>
        <taxon>Gemmatimonadales</taxon>
        <taxon>Gemmatimonadaceae</taxon>
        <taxon>Gemmatimonas</taxon>
    </lineage>
</organism>
<feature type="signal peptide" evidence="2">
    <location>
        <begin position="1"/>
        <end position="31"/>
    </location>
</feature>
<gene>
    <name evidence="4" type="ORF">HKW67_09800</name>
</gene>
<dbReference type="InterPro" id="IPR011659">
    <property type="entry name" value="WD40"/>
</dbReference>
<dbReference type="RefSeq" id="WP_171225215.1">
    <property type="nucleotide sequence ID" value="NZ_CP053085.1"/>
</dbReference>
<dbReference type="SUPFAM" id="SSF81296">
    <property type="entry name" value="E set domains"/>
    <property type="match status" value="2"/>
</dbReference>
<dbReference type="InterPro" id="IPR014756">
    <property type="entry name" value="Ig_E-set"/>
</dbReference>
<dbReference type="EMBL" id="CP053085">
    <property type="protein sequence ID" value="QJR35785.1"/>
    <property type="molecule type" value="Genomic_DNA"/>
</dbReference>
<dbReference type="Pfam" id="PF02368">
    <property type="entry name" value="Big_2"/>
    <property type="match status" value="1"/>
</dbReference>
<reference evidence="4 5" key="1">
    <citation type="submission" date="2020-05" db="EMBL/GenBank/DDBJ databases">
        <title>Complete genome sequence of Gemmatimonas greenlandica TET16.</title>
        <authorList>
            <person name="Zeng Y."/>
        </authorList>
    </citation>
    <scope>NUCLEOTIDE SEQUENCE [LARGE SCALE GENOMIC DNA]</scope>
    <source>
        <strain evidence="4 5">TET16</strain>
    </source>
</reference>
<evidence type="ECO:0000313" key="5">
    <source>
        <dbReference type="Proteomes" id="UP000500938"/>
    </source>
</evidence>
<dbReference type="Pfam" id="PF01833">
    <property type="entry name" value="TIG"/>
    <property type="match status" value="1"/>
</dbReference>
<feature type="domain" description="BIG2" evidence="3">
    <location>
        <begin position="42"/>
        <end position="122"/>
    </location>
</feature>
<dbReference type="PANTHER" id="PTHR36842:SF1">
    <property type="entry name" value="PROTEIN TOLB"/>
    <property type="match status" value="1"/>
</dbReference>
<keyword evidence="5" id="KW-1185">Reference proteome</keyword>
<evidence type="ECO:0000256" key="1">
    <source>
        <dbReference type="ARBA" id="ARBA00009820"/>
    </source>
</evidence>
<dbReference type="InterPro" id="IPR003343">
    <property type="entry name" value="Big_2"/>
</dbReference>
<protein>
    <recommendedName>
        <fullName evidence="3">BIG2 domain-containing protein</fullName>
    </recommendedName>
</protein>
<dbReference type="Gene3D" id="2.60.40.10">
    <property type="entry name" value="Immunoglobulins"/>
    <property type="match status" value="2"/>
</dbReference>
<dbReference type="PANTHER" id="PTHR36842">
    <property type="entry name" value="PROTEIN TOLB HOMOLOG"/>
    <property type="match status" value="1"/>
</dbReference>
<dbReference type="InterPro" id="IPR013783">
    <property type="entry name" value="Ig-like_fold"/>
</dbReference>
<proteinExistence type="inferred from homology"/>
<name>A0A6M4IP32_9BACT</name>
<accession>A0A6M4IP32</accession>
<feature type="domain" description="BIG2" evidence="3">
    <location>
        <begin position="312"/>
        <end position="396"/>
    </location>
</feature>
<dbReference type="Gene3D" id="2.120.10.30">
    <property type="entry name" value="TolB, C-terminal domain"/>
    <property type="match status" value="2"/>
</dbReference>
<feature type="chain" id="PRO_5026899052" description="BIG2 domain-containing protein" evidence="2">
    <location>
        <begin position="32"/>
        <end position="686"/>
    </location>
</feature>
<sequence>MPVNLSVPIRLRPSARTLLAIVAAHILAACAPDTTAPVAVVPVATVEITTSRAELVVGESHDFDAVPKSATGAILRDRAVVWQSENEAVASISAAGVLLAKSGGAVGIVATSEGRSTRFVVNVLVPNPVPVLQAITPATINAGITTNFTVIVRGEGFTDASRVRWNDLARPSEYVSPTELRMTVTPNDVAEVGARAVTVVTPGPGGGASAALIFTVEQPAPVITTVAPSQIVAGWGMPFTVVLTGTGFTGATQLFVDDQPRAIEQRTATTIAFRLAPTDVAGARQISIRVGNAAPGGGSATAAFEVLAVPAASLSIELPYEVAWTWAGIRLPLNAVVRSATNRELPDRLVTWGVQSQAVASVTPTGLQGVAVFGNNPGVTTVSAKVDDITTYAQVKVYATPAFDVMYSGGVLGSRHIRRWDIATNNLPRRLNLGMEAMYPAPAPDGAHFAFIGLPGTSAQTDLYVARADGSDVRQLTSDNASDVYPAWSPDGSRIAWVSSRSSGLNIYTARPDGSDVQQLTFARFDDPLPGSGQVATRPSWSPDGRHIVYTVGVNNRSQLWVMNAQGHDKRRLTAPANADDYEPTWSADGRTIAFRRVSRTFPQTSLMRVDAETGAEINNLWLGQIPFAGTPSFSPDGNWLIMSSDVASDAPALYGMPAKEMAQGARPLWPLTLTGGVRDAVWIKR</sequence>
<dbReference type="Pfam" id="PF07676">
    <property type="entry name" value="PD40"/>
    <property type="match status" value="4"/>
</dbReference>
<keyword evidence="2" id="KW-0732">Signal</keyword>
<evidence type="ECO:0000313" key="4">
    <source>
        <dbReference type="EMBL" id="QJR35785.1"/>
    </source>
</evidence>
<dbReference type="Proteomes" id="UP000500938">
    <property type="component" value="Chromosome"/>
</dbReference>
<dbReference type="InterPro" id="IPR002909">
    <property type="entry name" value="IPT_dom"/>
</dbReference>
<comment type="similarity">
    <text evidence="1">Belongs to the TolB family.</text>
</comment>
<evidence type="ECO:0000259" key="3">
    <source>
        <dbReference type="SMART" id="SM00635"/>
    </source>
</evidence>
<dbReference type="KEGG" id="ggr:HKW67_09800"/>
<dbReference type="InterPro" id="IPR008964">
    <property type="entry name" value="Invasin/intimin_cell_adhesion"/>
</dbReference>
<dbReference type="SMART" id="SM00635">
    <property type="entry name" value="BID_2"/>
    <property type="match status" value="2"/>
</dbReference>